<keyword evidence="2" id="KW-0719">Serine esterase</keyword>
<comment type="similarity">
    <text evidence="1 4">Belongs to the type-B carboxylesterase/lipase family.</text>
</comment>
<evidence type="ECO:0000313" key="8">
    <source>
        <dbReference type="WBParaSite" id="ACRNAN_scaffold195.g18492.t1"/>
    </source>
</evidence>
<proteinExistence type="inferred from homology"/>
<dbReference type="Pfam" id="PF00135">
    <property type="entry name" value="COesterase"/>
    <property type="match status" value="1"/>
</dbReference>
<feature type="chain" id="PRO_5038169340" description="Carboxylic ester hydrolase" evidence="4">
    <location>
        <begin position="20"/>
        <end position="661"/>
    </location>
</feature>
<dbReference type="GO" id="GO:0052689">
    <property type="term" value="F:carboxylic ester hydrolase activity"/>
    <property type="evidence" value="ECO:0007669"/>
    <property type="project" value="UniProtKB-KW"/>
</dbReference>
<dbReference type="InterPro" id="IPR002018">
    <property type="entry name" value="CarbesteraseB"/>
</dbReference>
<feature type="signal peptide" evidence="4">
    <location>
        <begin position="1"/>
        <end position="19"/>
    </location>
</feature>
<keyword evidence="4" id="KW-0732">Signal</keyword>
<name>A0A914D7V5_9BILA</name>
<reference evidence="8" key="1">
    <citation type="submission" date="2022-11" db="UniProtKB">
        <authorList>
            <consortium name="WormBaseParasite"/>
        </authorList>
    </citation>
    <scope>IDENTIFICATION</scope>
</reference>
<dbReference type="Proteomes" id="UP000887540">
    <property type="component" value="Unplaced"/>
</dbReference>
<protein>
    <recommendedName>
        <fullName evidence="4">Carboxylic ester hydrolase</fullName>
        <ecNumber evidence="4">3.1.1.-</ecNumber>
    </recommendedName>
</protein>
<evidence type="ECO:0000256" key="1">
    <source>
        <dbReference type="ARBA" id="ARBA00005964"/>
    </source>
</evidence>
<dbReference type="InterPro" id="IPR029058">
    <property type="entry name" value="AB_hydrolase_fold"/>
</dbReference>
<dbReference type="EC" id="3.1.1.-" evidence="4"/>
<sequence>MNLCIVALLSSILLLTTEAAKWDRNRDRGNEVKDKAPVYVQTPRGRIRGYVSQLPNLNPVNVFEGVPFAEPPLGKLRFKQLESKRPWRQTWNATFYRPACMSNTSHTRSPQKNIDEDCLYVNIFADRRCNSKQPCPVIHYIHGGGYYYDSAVMFNDTFIIEKYASEGVVFVVPAYRLGVFGFLDLGDDNLVPRNLGLHDIVYGIKWVRREIKRFGGDPKKITLMGNSAGASTILYLSVAPGVPKGLWSQVIISSGANDIDKTIDNINITYQILDLAGCLHANSTTENSTRANRELTKREAVRCLRQVDAMDLLNYQRQLEDENEDARFRGISIDGPIFHGKGFYELLNRWKAVPSIIGSTKCDDSSDDSSMANVCANYPKHFNYTSEAVFEACIAHYSNISDETLPFAADPIHAEVYQEARVITQRGGKAFVYSFDQENHTSHSDDVTFMMGIHLPENWTVEEKLMANYYPEMIRRFVKTGQPDKDWKPMDNKTGKNYFVLDFSTYQETTFGPYLVEEPYYEEAAQFWLYDLAKVEAQAHQNNITPLVSKTLPFFSLRSIVLNETDEYNDIEQDLESLTDLENFSLIEKLDDEDESVNEAWGAFWVSLSLSVILAAIILVMVVSRVIYRFKNTKGYYYNDDPGFFTESTKIVTMNGPKYYS</sequence>
<evidence type="ECO:0000256" key="4">
    <source>
        <dbReference type="RuleBase" id="RU361235"/>
    </source>
</evidence>
<organism evidence="7 8">
    <name type="scientific">Acrobeloides nanus</name>
    <dbReference type="NCBI Taxonomy" id="290746"/>
    <lineage>
        <taxon>Eukaryota</taxon>
        <taxon>Metazoa</taxon>
        <taxon>Ecdysozoa</taxon>
        <taxon>Nematoda</taxon>
        <taxon>Chromadorea</taxon>
        <taxon>Rhabditida</taxon>
        <taxon>Tylenchina</taxon>
        <taxon>Cephalobomorpha</taxon>
        <taxon>Cephaloboidea</taxon>
        <taxon>Cephalobidae</taxon>
        <taxon>Acrobeloides</taxon>
    </lineage>
</organism>
<keyword evidence="5" id="KW-1133">Transmembrane helix</keyword>
<dbReference type="PANTHER" id="PTHR45580:SF6">
    <property type="entry name" value="CARBOXYLESTERASE TYPE B DOMAIN-CONTAINING PROTEIN"/>
    <property type="match status" value="1"/>
</dbReference>
<dbReference type="PANTHER" id="PTHR45580">
    <property type="entry name" value="PROTEIN CBG05369"/>
    <property type="match status" value="1"/>
</dbReference>
<feature type="domain" description="Carboxylesterase type B" evidence="6">
    <location>
        <begin position="39"/>
        <end position="527"/>
    </location>
</feature>
<dbReference type="InterPro" id="IPR019826">
    <property type="entry name" value="Carboxylesterase_B_AS"/>
</dbReference>
<dbReference type="AlphaFoldDB" id="A0A914D7V5"/>
<evidence type="ECO:0000256" key="2">
    <source>
        <dbReference type="ARBA" id="ARBA00022487"/>
    </source>
</evidence>
<keyword evidence="5" id="KW-0812">Transmembrane</keyword>
<dbReference type="WBParaSite" id="ACRNAN_scaffold195.g18492.t1">
    <property type="protein sequence ID" value="ACRNAN_scaffold195.g18492.t1"/>
    <property type="gene ID" value="ACRNAN_scaffold195.g18492"/>
</dbReference>
<keyword evidence="5" id="KW-0472">Membrane</keyword>
<accession>A0A914D7V5</accession>
<dbReference type="PROSITE" id="PS00122">
    <property type="entry name" value="CARBOXYLESTERASE_B_1"/>
    <property type="match status" value="1"/>
</dbReference>
<keyword evidence="3 4" id="KW-0378">Hydrolase</keyword>
<evidence type="ECO:0000313" key="7">
    <source>
        <dbReference type="Proteomes" id="UP000887540"/>
    </source>
</evidence>
<evidence type="ECO:0000256" key="3">
    <source>
        <dbReference type="ARBA" id="ARBA00022801"/>
    </source>
</evidence>
<evidence type="ECO:0000259" key="6">
    <source>
        <dbReference type="Pfam" id="PF00135"/>
    </source>
</evidence>
<dbReference type="SUPFAM" id="SSF53474">
    <property type="entry name" value="alpha/beta-Hydrolases"/>
    <property type="match status" value="1"/>
</dbReference>
<dbReference type="Gene3D" id="3.40.50.1820">
    <property type="entry name" value="alpha/beta hydrolase"/>
    <property type="match status" value="1"/>
</dbReference>
<evidence type="ECO:0000256" key="5">
    <source>
        <dbReference type="SAM" id="Phobius"/>
    </source>
</evidence>
<keyword evidence="7" id="KW-1185">Reference proteome</keyword>
<feature type="transmembrane region" description="Helical" evidence="5">
    <location>
        <begin position="604"/>
        <end position="628"/>
    </location>
</feature>